<dbReference type="Pfam" id="PF04314">
    <property type="entry name" value="PCuAC"/>
    <property type="match status" value="1"/>
</dbReference>
<dbReference type="InterPro" id="IPR007410">
    <property type="entry name" value="LpqE-like"/>
</dbReference>
<dbReference type="EMBL" id="LR134355">
    <property type="protein sequence ID" value="VEG46716.1"/>
    <property type="molecule type" value="Genomic_DNA"/>
</dbReference>
<evidence type="ECO:0000313" key="4">
    <source>
        <dbReference type="Proteomes" id="UP000282551"/>
    </source>
</evidence>
<feature type="region of interest" description="Disordered" evidence="1">
    <location>
        <begin position="146"/>
        <end position="178"/>
    </location>
</feature>
<proteinExistence type="predicted"/>
<protein>
    <submittedName>
        <fullName evidence="3">Secreted protein</fullName>
    </submittedName>
</protein>
<gene>
    <name evidence="3" type="ORF">NCTC10485_01233</name>
</gene>
<sequence length="178" mass="18432">MNSLVLLRSLAVTAVSATALLGVGCSASPTSTQAESITVHDAWVKAVDADMTSAFARLSNDGAADAKLLSATSPVSRVVEIHEVVDGQMQTKDDGLLIPAGAEVELHPGADHLMLMELREPLTPGSDVEIVATFEDGSQLPITAQVRDFAGAEEDYGPDPHAGHGSDSHAEHGSESHG</sequence>
<keyword evidence="4" id="KW-1185">Reference proteome</keyword>
<feature type="signal peptide" evidence="2">
    <location>
        <begin position="1"/>
        <end position="21"/>
    </location>
</feature>
<evidence type="ECO:0000256" key="2">
    <source>
        <dbReference type="SAM" id="SignalP"/>
    </source>
</evidence>
<dbReference type="InterPro" id="IPR036182">
    <property type="entry name" value="PCuAC_sf"/>
</dbReference>
<dbReference type="Proteomes" id="UP000282551">
    <property type="component" value="Chromosome"/>
</dbReference>
<dbReference type="Gene3D" id="2.60.40.1890">
    <property type="entry name" value="PCu(A)C copper chaperone"/>
    <property type="match status" value="1"/>
</dbReference>
<reference evidence="3 4" key="1">
    <citation type="submission" date="2018-12" db="EMBL/GenBank/DDBJ databases">
        <authorList>
            <consortium name="Pathogen Informatics"/>
        </authorList>
    </citation>
    <scope>NUCLEOTIDE SEQUENCE [LARGE SCALE GENOMIC DNA]</scope>
    <source>
        <strain evidence="3 4">NCTC10485</strain>
    </source>
</reference>
<organism evidence="3 4">
    <name type="scientific">Mycolicibacterium chitae</name>
    <name type="common">Mycobacterium chitae</name>
    <dbReference type="NCBI Taxonomy" id="1792"/>
    <lineage>
        <taxon>Bacteria</taxon>
        <taxon>Bacillati</taxon>
        <taxon>Actinomycetota</taxon>
        <taxon>Actinomycetes</taxon>
        <taxon>Mycobacteriales</taxon>
        <taxon>Mycobacteriaceae</taxon>
        <taxon>Mycolicibacterium</taxon>
    </lineage>
</organism>
<feature type="chain" id="PRO_5039246699" evidence="2">
    <location>
        <begin position="22"/>
        <end position="178"/>
    </location>
</feature>
<dbReference type="OrthoDB" id="9796962at2"/>
<dbReference type="RefSeq" id="WP_126332912.1">
    <property type="nucleotide sequence ID" value="NZ_AP022604.1"/>
</dbReference>
<dbReference type="SUPFAM" id="SSF110087">
    <property type="entry name" value="DR1885-like metal-binding protein"/>
    <property type="match status" value="1"/>
</dbReference>
<keyword evidence="2" id="KW-0732">Signal</keyword>
<dbReference type="InterPro" id="IPR058248">
    <property type="entry name" value="Lxx211020-like"/>
</dbReference>
<dbReference type="PANTHER" id="PTHR36302:SF1">
    <property type="entry name" value="COPPER CHAPERONE PCU(A)C"/>
    <property type="match status" value="1"/>
</dbReference>
<name>A0A3S4SYP4_MYCCI</name>
<dbReference type="AlphaFoldDB" id="A0A3S4SYP4"/>
<feature type="compositionally biased region" description="Basic and acidic residues" evidence="1">
    <location>
        <begin position="161"/>
        <end position="178"/>
    </location>
</feature>
<dbReference type="PANTHER" id="PTHR36302">
    <property type="entry name" value="BLR7088 PROTEIN"/>
    <property type="match status" value="1"/>
</dbReference>
<evidence type="ECO:0000313" key="3">
    <source>
        <dbReference type="EMBL" id="VEG46716.1"/>
    </source>
</evidence>
<evidence type="ECO:0000256" key="1">
    <source>
        <dbReference type="SAM" id="MobiDB-lite"/>
    </source>
</evidence>
<accession>A0A3S4SYP4</accession>